<name>A0A0E9RG63_ANGAN</name>
<proteinExistence type="predicted"/>
<organism evidence="1">
    <name type="scientific">Anguilla anguilla</name>
    <name type="common">European freshwater eel</name>
    <name type="synonym">Muraena anguilla</name>
    <dbReference type="NCBI Taxonomy" id="7936"/>
    <lineage>
        <taxon>Eukaryota</taxon>
        <taxon>Metazoa</taxon>
        <taxon>Chordata</taxon>
        <taxon>Craniata</taxon>
        <taxon>Vertebrata</taxon>
        <taxon>Euteleostomi</taxon>
        <taxon>Actinopterygii</taxon>
        <taxon>Neopterygii</taxon>
        <taxon>Teleostei</taxon>
        <taxon>Anguilliformes</taxon>
        <taxon>Anguillidae</taxon>
        <taxon>Anguilla</taxon>
    </lineage>
</organism>
<reference evidence="1" key="1">
    <citation type="submission" date="2014-11" db="EMBL/GenBank/DDBJ databases">
        <authorList>
            <person name="Amaro Gonzalez C."/>
        </authorList>
    </citation>
    <scope>NUCLEOTIDE SEQUENCE</scope>
</reference>
<dbReference type="EMBL" id="GBXM01080483">
    <property type="protein sequence ID" value="JAH28094.1"/>
    <property type="molecule type" value="Transcribed_RNA"/>
</dbReference>
<evidence type="ECO:0000313" key="1">
    <source>
        <dbReference type="EMBL" id="JAH28094.1"/>
    </source>
</evidence>
<sequence>MGDVAYFKLTLSFYSLPHELQYFRTPIRALHCERCQLLRNSLKLVSWSREL</sequence>
<dbReference type="AlphaFoldDB" id="A0A0E9RG63"/>
<protein>
    <submittedName>
        <fullName evidence="1">Uncharacterized protein</fullName>
    </submittedName>
</protein>
<accession>A0A0E9RG63</accession>
<reference evidence="1" key="2">
    <citation type="journal article" date="2015" name="Fish Shellfish Immunol.">
        <title>Early steps in the European eel (Anguilla anguilla)-Vibrio vulnificus interaction in the gills: Role of the RtxA13 toxin.</title>
        <authorList>
            <person name="Callol A."/>
            <person name="Pajuelo D."/>
            <person name="Ebbesson L."/>
            <person name="Teles M."/>
            <person name="MacKenzie S."/>
            <person name="Amaro C."/>
        </authorList>
    </citation>
    <scope>NUCLEOTIDE SEQUENCE</scope>
</reference>